<dbReference type="SUPFAM" id="SSF56112">
    <property type="entry name" value="Protein kinase-like (PK-like)"/>
    <property type="match status" value="1"/>
</dbReference>
<dbReference type="Pfam" id="PF02816">
    <property type="entry name" value="Alpha_kinase"/>
    <property type="match status" value="1"/>
</dbReference>
<gene>
    <name evidence="6" type="ORF">GGX14DRAFT_384568</name>
</gene>
<evidence type="ECO:0000313" key="6">
    <source>
        <dbReference type="EMBL" id="KAJ7230651.1"/>
    </source>
</evidence>
<protein>
    <recommendedName>
        <fullName evidence="5">Alpha-type protein kinase domain-containing protein</fullName>
    </recommendedName>
</protein>
<feature type="compositionally biased region" description="Basic residues" evidence="4">
    <location>
        <begin position="284"/>
        <end position="293"/>
    </location>
</feature>
<evidence type="ECO:0000313" key="7">
    <source>
        <dbReference type="Proteomes" id="UP001219525"/>
    </source>
</evidence>
<keyword evidence="3" id="KW-0418">Kinase</keyword>
<feature type="domain" description="Alpha-type protein kinase" evidence="5">
    <location>
        <begin position="83"/>
        <end position="140"/>
    </location>
</feature>
<accession>A0AAD6YVN8</accession>
<feature type="region of interest" description="Disordered" evidence="4">
    <location>
        <begin position="273"/>
        <end position="329"/>
    </location>
</feature>
<reference evidence="6" key="1">
    <citation type="submission" date="2023-03" db="EMBL/GenBank/DDBJ databases">
        <title>Massive genome expansion in bonnet fungi (Mycena s.s.) driven by repeated elements and novel gene families across ecological guilds.</title>
        <authorList>
            <consortium name="Lawrence Berkeley National Laboratory"/>
            <person name="Harder C.B."/>
            <person name="Miyauchi S."/>
            <person name="Viragh M."/>
            <person name="Kuo A."/>
            <person name="Thoen E."/>
            <person name="Andreopoulos B."/>
            <person name="Lu D."/>
            <person name="Skrede I."/>
            <person name="Drula E."/>
            <person name="Henrissat B."/>
            <person name="Morin E."/>
            <person name="Kohler A."/>
            <person name="Barry K."/>
            <person name="LaButti K."/>
            <person name="Morin E."/>
            <person name="Salamov A."/>
            <person name="Lipzen A."/>
            <person name="Mereny Z."/>
            <person name="Hegedus B."/>
            <person name="Baldrian P."/>
            <person name="Stursova M."/>
            <person name="Weitz H."/>
            <person name="Taylor A."/>
            <person name="Grigoriev I.V."/>
            <person name="Nagy L.G."/>
            <person name="Martin F."/>
            <person name="Kauserud H."/>
        </authorList>
    </citation>
    <scope>NUCLEOTIDE SEQUENCE</scope>
    <source>
        <strain evidence="6">9144</strain>
    </source>
</reference>
<organism evidence="6 7">
    <name type="scientific">Mycena pura</name>
    <dbReference type="NCBI Taxonomy" id="153505"/>
    <lineage>
        <taxon>Eukaryota</taxon>
        <taxon>Fungi</taxon>
        <taxon>Dikarya</taxon>
        <taxon>Basidiomycota</taxon>
        <taxon>Agaricomycotina</taxon>
        <taxon>Agaricomycetes</taxon>
        <taxon>Agaricomycetidae</taxon>
        <taxon>Agaricales</taxon>
        <taxon>Marasmiineae</taxon>
        <taxon>Mycenaceae</taxon>
        <taxon>Mycena</taxon>
    </lineage>
</organism>
<sequence length="329" mass="35482">MHHGRCITAMHIARPRPRLLPARLRRLTYIPSALNLDTLFISQAWLVKIVEGDIPSVSAGISDDQQACSQVTKLRGTSGLGGMAKSKLAATVDTFIHFTYLYSQKMMVLCDVQTMNQRIDSWVMNVIFNPMVHSPAGMDISSAKKCTNTLSPGAVHTECPRARGRSPPCLTKSIRRRGSAGVSGPCASDSSESTALFTADSQPITIFSASMPTRSRPRVLFSTGSMRTPTCSSASVRPVLERAQHGAVRGRDMHRQLAPAGIPPLMCVQIGGGAARSKEEAGCRRRRRRRAGSRRGGEREADKAGAAVTASATAQAVGGRQTERSKQLR</sequence>
<dbReference type="Gene3D" id="3.20.200.10">
    <property type="entry name" value="MHCK/EF2 kinase"/>
    <property type="match status" value="1"/>
</dbReference>
<keyword evidence="2" id="KW-0808">Transferase</keyword>
<feature type="region of interest" description="Disordered" evidence="4">
    <location>
        <begin position="157"/>
        <end position="187"/>
    </location>
</feature>
<comment type="caution">
    <text evidence="6">The sequence shown here is derived from an EMBL/GenBank/DDBJ whole genome shotgun (WGS) entry which is preliminary data.</text>
</comment>
<evidence type="ECO:0000256" key="1">
    <source>
        <dbReference type="ARBA" id="ARBA00022527"/>
    </source>
</evidence>
<keyword evidence="7" id="KW-1185">Reference proteome</keyword>
<dbReference type="InterPro" id="IPR004166">
    <property type="entry name" value="a-kinase_dom"/>
</dbReference>
<evidence type="ECO:0000256" key="3">
    <source>
        <dbReference type="ARBA" id="ARBA00022777"/>
    </source>
</evidence>
<dbReference type="AlphaFoldDB" id="A0AAD6YVN8"/>
<dbReference type="EMBL" id="JARJCW010000001">
    <property type="protein sequence ID" value="KAJ7230651.1"/>
    <property type="molecule type" value="Genomic_DNA"/>
</dbReference>
<name>A0AAD6YVN8_9AGAR</name>
<dbReference type="GO" id="GO:0005524">
    <property type="term" value="F:ATP binding"/>
    <property type="evidence" value="ECO:0007669"/>
    <property type="project" value="InterPro"/>
</dbReference>
<dbReference type="Proteomes" id="UP001219525">
    <property type="component" value="Unassembled WGS sequence"/>
</dbReference>
<keyword evidence="1" id="KW-0723">Serine/threonine-protein kinase</keyword>
<feature type="compositionally biased region" description="Low complexity" evidence="4">
    <location>
        <begin position="304"/>
        <end position="319"/>
    </location>
</feature>
<evidence type="ECO:0000256" key="2">
    <source>
        <dbReference type="ARBA" id="ARBA00022679"/>
    </source>
</evidence>
<dbReference type="InterPro" id="IPR011009">
    <property type="entry name" value="Kinase-like_dom_sf"/>
</dbReference>
<proteinExistence type="predicted"/>
<evidence type="ECO:0000256" key="4">
    <source>
        <dbReference type="SAM" id="MobiDB-lite"/>
    </source>
</evidence>
<dbReference type="GO" id="GO:0004674">
    <property type="term" value="F:protein serine/threonine kinase activity"/>
    <property type="evidence" value="ECO:0007669"/>
    <property type="project" value="UniProtKB-KW"/>
</dbReference>
<evidence type="ECO:0000259" key="5">
    <source>
        <dbReference type="Pfam" id="PF02816"/>
    </source>
</evidence>